<dbReference type="GO" id="GO:0032934">
    <property type="term" value="F:sterol binding"/>
    <property type="evidence" value="ECO:0007669"/>
    <property type="project" value="TreeGrafter"/>
</dbReference>
<comment type="similarity">
    <text evidence="1">Belongs to the OSBP family.</text>
</comment>
<feature type="region of interest" description="Disordered" evidence="2">
    <location>
        <begin position="314"/>
        <end position="345"/>
    </location>
</feature>
<gene>
    <name evidence="3" type="ORF">BVC80_521g21</name>
</gene>
<dbReference type="STRING" id="56857.A0A200R923"/>
<dbReference type="OrthoDB" id="14833at2759"/>
<dbReference type="InterPro" id="IPR000648">
    <property type="entry name" value="Oxysterol-bd"/>
</dbReference>
<evidence type="ECO:0000313" key="3">
    <source>
        <dbReference type="EMBL" id="OVA19234.1"/>
    </source>
</evidence>
<protein>
    <submittedName>
        <fullName evidence="3">Oxysterol-binding protein</fullName>
    </submittedName>
</protein>
<sequence>MVRDDRGDQTKLAVLIPPLSLDSGSSSSADDDDDYKLPVFFNLPKSRLQTLGESVYCISGADDRILSRCNDGKTPLDRFTAVVAWGISTMARTVHSNVAPFNPILGETHHVSRGTLNVLLEQISSSHSLSVAVGVGFFFYLGASAEGIALGARQLKLLNHGENYVMNTPRFILRFFPVPKSDWTGNVTIRCEESGLEAELCFGGYSFLGLGGKYRSVKGRIFESSTSKTIYKVEGHWDRVVTIRDVVDKEKITTIYNGREALSKLKTPQVMDQKGLWTSESAVVWSEVSQSILNKDWEKAGEAKKAIEERQRELERERKSKGETWVPKHFKLSTSNKSMDGGYECSPKHKLVPPAPIVVPF</sequence>
<dbReference type="Gene3D" id="3.30.70.3490">
    <property type="match status" value="1"/>
</dbReference>
<dbReference type="Proteomes" id="UP000195402">
    <property type="component" value="Unassembled WGS sequence"/>
</dbReference>
<keyword evidence="4" id="KW-1185">Reference proteome</keyword>
<dbReference type="GO" id="GO:0005829">
    <property type="term" value="C:cytosol"/>
    <property type="evidence" value="ECO:0007669"/>
    <property type="project" value="TreeGrafter"/>
</dbReference>
<organism evidence="3 4">
    <name type="scientific">Macleaya cordata</name>
    <name type="common">Five-seeded plume-poppy</name>
    <name type="synonym">Bocconia cordata</name>
    <dbReference type="NCBI Taxonomy" id="56857"/>
    <lineage>
        <taxon>Eukaryota</taxon>
        <taxon>Viridiplantae</taxon>
        <taxon>Streptophyta</taxon>
        <taxon>Embryophyta</taxon>
        <taxon>Tracheophyta</taxon>
        <taxon>Spermatophyta</taxon>
        <taxon>Magnoliopsida</taxon>
        <taxon>Ranunculales</taxon>
        <taxon>Papaveraceae</taxon>
        <taxon>Papaveroideae</taxon>
        <taxon>Macleaya</taxon>
    </lineage>
</organism>
<evidence type="ECO:0000313" key="4">
    <source>
        <dbReference type="Proteomes" id="UP000195402"/>
    </source>
</evidence>
<dbReference type="AlphaFoldDB" id="A0A200R923"/>
<dbReference type="EMBL" id="MVGT01000213">
    <property type="protein sequence ID" value="OVA19234.1"/>
    <property type="molecule type" value="Genomic_DNA"/>
</dbReference>
<dbReference type="OMA" id="VHTHKKD"/>
<dbReference type="Pfam" id="PF01237">
    <property type="entry name" value="Oxysterol_BP"/>
    <property type="match status" value="1"/>
</dbReference>
<dbReference type="Gene3D" id="2.40.160.120">
    <property type="match status" value="1"/>
</dbReference>
<comment type="caution">
    <text evidence="3">The sequence shown here is derived from an EMBL/GenBank/DDBJ whole genome shotgun (WGS) entry which is preliminary data.</text>
</comment>
<dbReference type="InParanoid" id="A0A200R923"/>
<proteinExistence type="inferred from homology"/>
<evidence type="ECO:0000256" key="2">
    <source>
        <dbReference type="SAM" id="MobiDB-lite"/>
    </source>
</evidence>
<accession>A0A200R923</accession>
<dbReference type="FunCoup" id="A0A200R923">
    <property type="interactions" value="1571"/>
</dbReference>
<dbReference type="InterPro" id="IPR037239">
    <property type="entry name" value="OSBP_sf"/>
</dbReference>
<dbReference type="PANTHER" id="PTHR10972">
    <property type="entry name" value="OXYSTEROL-BINDING PROTEIN-RELATED"/>
    <property type="match status" value="1"/>
</dbReference>
<name>A0A200R923_MACCD</name>
<evidence type="ECO:0000256" key="1">
    <source>
        <dbReference type="ARBA" id="ARBA00008842"/>
    </source>
</evidence>
<dbReference type="GO" id="GO:0016020">
    <property type="term" value="C:membrane"/>
    <property type="evidence" value="ECO:0007669"/>
    <property type="project" value="TreeGrafter"/>
</dbReference>
<reference evidence="3 4" key="1">
    <citation type="journal article" date="2017" name="Mol. Plant">
        <title>The Genome of Medicinal Plant Macleaya cordata Provides New Insights into Benzylisoquinoline Alkaloids Metabolism.</title>
        <authorList>
            <person name="Liu X."/>
            <person name="Liu Y."/>
            <person name="Huang P."/>
            <person name="Ma Y."/>
            <person name="Qing Z."/>
            <person name="Tang Q."/>
            <person name="Cao H."/>
            <person name="Cheng P."/>
            <person name="Zheng Y."/>
            <person name="Yuan Z."/>
            <person name="Zhou Y."/>
            <person name="Liu J."/>
            <person name="Tang Z."/>
            <person name="Zhuo Y."/>
            <person name="Zhang Y."/>
            <person name="Yu L."/>
            <person name="Huang J."/>
            <person name="Yang P."/>
            <person name="Peng Q."/>
            <person name="Zhang J."/>
            <person name="Jiang W."/>
            <person name="Zhang Z."/>
            <person name="Lin K."/>
            <person name="Ro D.K."/>
            <person name="Chen X."/>
            <person name="Xiong X."/>
            <person name="Shang Y."/>
            <person name="Huang S."/>
            <person name="Zeng J."/>
        </authorList>
    </citation>
    <scope>NUCLEOTIDE SEQUENCE [LARGE SCALE GENOMIC DNA]</scope>
    <source>
        <strain evidence="4">cv. BLH2017</strain>
        <tissue evidence="3">Root</tissue>
    </source>
</reference>
<dbReference type="PANTHER" id="PTHR10972:SF102">
    <property type="entry name" value="OXYSTEROL-BINDING PROTEIN"/>
    <property type="match status" value="1"/>
</dbReference>
<dbReference type="FunFam" id="3.30.70.3490:FF:000007">
    <property type="entry name" value="Oxysterol-binding protein-related protein 4B"/>
    <property type="match status" value="1"/>
</dbReference>
<dbReference type="SUPFAM" id="SSF144000">
    <property type="entry name" value="Oxysterol-binding protein-like"/>
    <property type="match status" value="1"/>
</dbReference>